<evidence type="ECO:0000313" key="3">
    <source>
        <dbReference type="Proteomes" id="UP001374584"/>
    </source>
</evidence>
<keyword evidence="1" id="KW-0472">Membrane</keyword>
<keyword evidence="1" id="KW-0812">Transmembrane</keyword>
<protein>
    <submittedName>
        <fullName evidence="2">Uncharacterized protein</fullName>
    </submittedName>
</protein>
<comment type="caution">
    <text evidence="2">The sequence shown here is derived from an EMBL/GenBank/DDBJ whole genome shotgun (WGS) entry which is preliminary data.</text>
</comment>
<reference evidence="2 3" key="1">
    <citation type="submission" date="2024-01" db="EMBL/GenBank/DDBJ databases">
        <title>The genomes of 5 underutilized Papilionoideae crops provide insights into root nodulation and disease resistanc.</title>
        <authorList>
            <person name="Jiang F."/>
        </authorList>
    </citation>
    <scope>NUCLEOTIDE SEQUENCE [LARGE SCALE GENOMIC DNA]</scope>
    <source>
        <strain evidence="2">JINMINGXINNONG_FW02</strain>
        <tissue evidence="2">Leaves</tissue>
    </source>
</reference>
<gene>
    <name evidence="2" type="ORF">VNO80_07407</name>
</gene>
<sequence length="93" mass="10305">MKCRAFDMIFPEVKANVTMASCGAMQVAAWVPYLSLLHLVWCDANVVASGIVVDSSYGFFDIVDVMLSFTLIAFMKFSHFYLLKELSCGCACD</sequence>
<accession>A0AAN9RJL9</accession>
<keyword evidence="3" id="KW-1185">Reference proteome</keyword>
<evidence type="ECO:0000313" key="2">
    <source>
        <dbReference type="EMBL" id="KAK7373984.1"/>
    </source>
</evidence>
<evidence type="ECO:0000256" key="1">
    <source>
        <dbReference type="SAM" id="Phobius"/>
    </source>
</evidence>
<keyword evidence="1" id="KW-1133">Transmembrane helix</keyword>
<dbReference type="AlphaFoldDB" id="A0AAN9RJL9"/>
<name>A0AAN9RJL9_PHACN</name>
<dbReference type="EMBL" id="JAYMYR010000003">
    <property type="protein sequence ID" value="KAK7373984.1"/>
    <property type="molecule type" value="Genomic_DNA"/>
</dbReference>
<dbReference type="Proteomes" id="UP001374584">
    <property type="component" value="Unassembled WGS sequence"/>
</dbReference>
<organism evidence="2 3">
    <name type="scientific">Phaseolus coccineus</name>
    <name type="common">Scarlet runner bean</name>
    <name type="synonym">Phaseolus multiflorus</name>
    <dbReference type="NCBI Taxonomy" id="3886"/>
    <lineage>
        <taxon>Eukaryota</taxon>
        <taxon>Viridiplantae</taxon>
        <taxon>Streptophyta</taxon>
        <taxon>Embryophyta</taxon>
        <taxon>Tracheophyta</taxon>
        <taxon>Spermatophyta</taxon>
        <taxon>Magnoliopsida</taxon>
        <taxon>eudicotyledons</taxon>
        <taxon>Gunneridae</taxon>
        <taxon>Pentapetalae</taxon>
        <taxon>rosids</taxon>
        <taxon>fabids</taxon>
        <taxon>Fabales</taxon>
        <taxon>Fabaceae</taxon>
        <taxon>Papilionoideae</taxon>
        <taxon>50 kb inversion clade</taxon>
        <taxon>NPAAA clade</taxon>
        <taxon>indigoferoid/millettioid clade</taxon>
        <taxon>Phaseoleae</taxon>
        <taxon>Phaseolus</taxon>
    </lineage>
</organism>
<proteinExistence type="predicted"/>
<feature type="transmembrane region" description="Helical" evidence="1">
    <location>
        <begin position="58"/>
        <end position="77"/>
    </location>
</feature>